<evidence type="ECO:0000256" key="3">
    <source>
        <dbReference type="ARBA" id="ARBA00022651"/>
    </source>
</evidence>
<keyword evidence="8" id="KW-1015">Disulfide bond</keyword>
<comment type="catalytic activity">
    <reaction evidence="9">
        <text>feruloyl-polysaccharide + H2O = ferulate + polysaccharide.</text>
        <dbReference type="EC" id="3.1.1.73"/>
    </reaction>
</comment>
<dbReference type="Proteomes" id="UP000256328">
    <property type="component" value="Unassembled WGS sequence"/>
</dbReference>
<accession>A0A3D8QY64</accession>
<dbReference type="EMBL" id="PDLN01000014">
    <property type="protein sequence ID" value="RDW66736.1"/>
    <property type="molecule type" value="Genomic_DNA"/>
</dbReference>
<feature type="chain" id="PRO_5017494773" description="Carboxylic ester hydrolase" evidence="10">
    <location>
        <begin position="22"/>
        <end position="558"/>
    </location>
</feature>
<evidence type="ECO:0000256" key="1">
    <source>
        <dbReference type="ARBA" id="ARBA00006249"/>
    </source>
</evidence>
<dbReference type="GO" id="GO:0046872">
    <property type="term" value="F:metal ion binding"/>
    <property type="evidence" value="ECO:0007669"/>
    <property type="project" value="UniProtKB-KW"/>
</dbReference>
<sequence length="558" mass="60612">MFPLLDGGLLVLGLAVPFTLANDLYFPQSHRTRPTGSCNDTFQARCLAFNPLDLVANATVNAHEFVTAGTTLLFPDNDASCARPSQTVSVDVCRIALNISTSGTSGVLAESWFPSNWTGRFLTLGNGGIDGCIKYEDINYGVLNGFVAIGSNNGHNGTGGLAFYHNDGVVEDYVWRSIHTIVEVGKKLTNSFYDATFNHSYYLGCSGGGRQGIKAAEMFPNDFDGIVIGAPAVNFNNLTSWRASFFNKTGAANSTNFISAATWSGLIHDEILKQCDTIDGVADGIIEDPELCHFDPAPLGCGSHSNSTSCLTPAQVQIVREIFSPLYGASGELVYPAMQPGSEQAATQKSYNGTPFSYSLDWFRYVVYQDPTWDDTHFNTTDITAAQALNPFNVQTWPSDLSSYTGASHGGKLLIYHGQQDQQITSFNTPRFYRRLLQGMNLTHTEMDSVLRFFRISGMTHCNSGPGSWMIGQATIGAVSSNNTVGVGFDPKSNVLAAMVDWVENAHPPDTIEGTKFVNDSQAAGVAFKRRHCRYPYRNTFMGGDSTLPDSWTCVLVD</sequence>
<dbReference type="Pfam" id="PF07519">
    <property type="entry name" value="Tannase"/>
    <property type="match status" value="1"/>
</dbReference>
<dbReference type="PANTHER" id="PTHR33938">
    <property type="entry name" value="FERULOYL ESTERASE B-RELATED"/>
    <property type="match status" value="1"/>
</dbReference>
<keyword evidence="2" id="KW-0719">Serine esterase</keyword>
<evidence type="ECO:0000256" key="7">
    <source>
        <dbReference type="ARBA" id="ARBA00022837"/>
    </source>
</evidence>
<proteinExistence type="inferred from homology"/>
<comment type="similarity">
    <text evidence="1 10">Belongs to the tannase family.</text>
</comment>
<evidence type="ECO:0000256" key="9">
    <source>
        <dbReference type="ARBA" id="ARBA00034075"/>
    </source>
</evidence>
<keyword evidence="4" id="KW-0479">Metal-binding</keyword>
<keyword evidence="3" id="KW-0119">Carbohydrate metabolism</keyword>
<reference evidence="11 12" key="1">
    <citation type="journal article" date="2018" name="IMA Fungus">
        <title>IMA Genome-F 9: Draft genome sequence of Annulohypoxylon stygium, Aspergillus mulundensis, Berkeleyomyces basicola (syn. Thielaviopsis basicola), Ceratocystis smalleyi, two Cercospora beticola strains, Coleophoma cylindrospora, Fusarium fracticaudum, Phialophora cf. hyalina, and Morchella septimelata.</title>
        <authorList>
            <person name="Wingfield B.D."/>
            <person name="Bills G.F."/>
            <person name="Dong Y."/>
            <person name="Huang W."/>
            <person name="Nel W.J."/>
            <person name="Swalarsk-Parry B.S."/>
            <person name="Vaghefi N."/>
            <person name="Wilken P.M."/>
            <person name="An Z."/>
            <person name="de Beer Z.W."/>
            <person name="De Vos L."/>
            <person name="Chen L."/>
            <person name="Duong T.A."/>
            <person name="Gao Y."/>
            <person name="Hammerbacher A."/>
            <person name="Kikkert J.R."/>
            <person name="Li Y."/>
            <person name="Li H."/>
            <person name="Li K."/>
            <person name="Li Q."/>
            <person name="Liu X."/>
            <person name="Ma X."/>
            <person name="Naidoo K."/>
            <person name="Pethybridge S.J."/>
            <person name="Sun J."/>
            <person name="Steenkamp E.T."/>
            <person name="van der Nest M.A."/>
            <person name="van Wyk S."/>
            <person name="Wingfield M.J."/>
            <person name="Xiong C."/>
            <person name="Yue Q."/>
            <person name="Zhang X."/>
        </authorList>
    </citation>
    <scope>NUCLEOTIDE SEQUENCE [LARGE SCALE GENOMIC DNA]</scope>
    <source>
        <strain evidence="11 12">BP5796</strain>
    </source>
</reference>
<comment type="caution">
    <text evidence="11">The sequence shown here is derived from an EMBL/GenBank/DDBJ whole genome shotgun (WGS) entry which is preliminary data.</text>
</comment>
<organism evidence="11 12">
    <name type="scientific">Coleophoma crateriformis</name>
    <dbReference type="NCBI Taxonomy" id="565419"/>
    <lineage>
        <taxon>Eukaryota</taxon>
        <taxon>Fungi</taxon>
        <taxon>Dikarya</taxon>
        <taxon>Ascomycota</taxon>
        <taxon>Pezizomycotina</taxon>
        <taxon>Leotiomycetes</taxon>
        <taxon>Helotiales</taxon>
        <taxon>Dermateaceae</taxon>
        <taxon>Coleophoma</taxon>
    </lineage>
</organism>
<feature type="signal peptide" evidence="10">
    <location>
        <begin position="1"/>
        <end position="21"/>
    </location>
</feature>
<dbReference type="AlphaFoldDB" id="A0A3D8QY64"/>
<dbReference type="InterPro" id="IPR011118">
    <property type="entry name" value="Tannase/feruloyl_esterase"/>
</dbReference>
<keyword evidence="6 10" id="KW-0378">Hydrolase</keyword>
<evidence type="ECO:0000256" key="8">
    <source>
        <dbReference type="ARBA" id="ARBA00023157"/>
    </source>
</evidence>
<evidence type="ECO:0000256" key="2">
    <source>
        <dbReference type="ARBA" id="ARBA00022487"/>
    </source>
</evidence>
<keyword evidence="7" id="KW-0106">Calcium</keyword>
<evidence type="ECO:0000313" key="11">
    <source>
        <dbReference type="EMBL" id="RDW66736.1"/>
    </source>
</evidence>
<dbReference type="InterPro" id="IPR029058">
    <property type="entry name" value="AB_hydrolase_fold"/>
</dbReference>
<dbReference type="GO" id="GO:0045493">
    <property type="term" value="P:xylan catabolic process"/>
    <property type="evidence" value="ECO:0007669"/>
    <property type="project" value="UniProtKB-KW"/>
</dbReference>
<keyword evidence="3" id="KW-0858">Xylan degradation</keyword>
<dbReference type="SUPFAM" id="SSF53474">
    <property type="entry name" value="alpha/beta-Hydrolases"/>
    <property type="match status" value="1"/>
</dbReference>
<evidence type="ECO:0000313" key="12">
    <source>
        <dbReference type="Proteomes" id="UP000256328"/>
    </source>
</evidence>
<evidence type="ECO:0000256" key="4">
    <source>
        <dbReference type="ARBA" id="ARBA00022723"/>
    </source>
</evidence>
<evidence type="ECO:0000256" key="6">
    <source>
        <dbReference type="ARBA" id="ARBA00022801"/>
    </source>
</evidence>
<dbReference type="OrthoDB" id="3039123at2759"/>
<evidence type="ECO:0000256" key="5">
    <source>
        <dbReference type="ARBA" id="ARBA00022729"/>
    </source>
</evidence>
<keyword evidence="5 10" id="KW-0732">Signal</keyword>
<dbReference type="PANTHER" id="PTHR33938:SF15">
    <property type="entry name" value="FERULOYL ESTERASE B-RELATED"/>
    <property type="match status" value="1"/>
</dbReference>
<dbReference type="EC" id="3.1.1.-" evidence="10"/>
<gene>
    <name evidence="11" type="ORF">BP5796_09485</name>
</gene>
<keyword evidence="3" id="KW-0624">Polysaccharide degradation</keyword>
<keyword evidence="12" id="KW-1185">Reference proteome</keyword>
<evidence type="ECO:0000256" key="10">
    <source>
        <dbReference type="RuleBase" id="RU361238"/>
    </source>
</evidence>
<protein>
    <recommendedName>
        <fullName evidence="10">Carboxylic ester hydrolase</fullName>
        <ecNumber evidence="10">3.1.1.-</ecNumber>
    </recommendedName>
</protein>
<dbReference type="GO" id="GO:0030600">
    <property type="term" value="F:feruloyl esterase activity"/>
    <property type="evidence" value="ECO:0007669"/>
    <property type="project" value="UniProtKB-EC"/>
</dbReference>
<name>A0A3D8QY64_9HELO</name>